<protein>
    <recommendedName>
        <fullName evidence="1">DUF4368 domain-containing protein</fullName>
    </recommendedName>
</protein>
<evidence type="ECO:0000313" key="3">
    <source>
        <dbReference type="Proteomes" id="UP000187651"/>
    </source>
</evidence>
<gene>
    <name evidence="2" type="ORF">SAMN05216544_2319</name>
</gene>
<dbReference type="AlphaFoldDB" id="A0A1H0A3Z9"/>
<keyword evidence="3" id="KW-1185">Reference proteome</keyword>
<evidence type="ECO:0000313" key="2">
    <source>
        <dbReference type="EMBL" id="SDN27974.1"/>
    </source>
</evidence>
<reference evidence="3" key="1">
    <citation type="submission" date="2016-10" db="EMBL/GenBank/DDBJ databases">
        <authorList>
            <person name="Varghese N."/>
            <person name="Submissions S."/>
        </authorList>
    </citation>
    <scope>NUCLEOTIDE SEQUENCE [LARGE SCALE GENOMIC DNA]</scope>
    <source>
        <strain evidence="3">M83</strain>
    </source>
</reference>
<name>A0A1H0A3Z9_9FIRM</name>
<accession>A0A1H0A3Z9</accession>
<dbReference type="OrthoDB" id="9784557at2"/>
<evidence type="ECO:0000259" key="1">
    <source>
        <dbReference type="Pfam" id="PF14287"/>
    </source>
</evidence>
<dbReference type="InterPro" id="IPR025378">
    <property type="entry name" value="DUF4368"/>
</dbReference>
<sequence>MTGERASYQKELDAGLKRLSELDMLLQKLYEDNAFGKISDERYASMSASFEKESQQLKSKTSELQDLLNGDAKQMKDAKQFASLVEKYTDITELTSELLHTLIDKVVVHEKEVEGDAIVMKVDIYYRFIGRVGNQEGDDLLAPKIRHRGRPKNEEEEVSA</sequence>
<dbReference type="EMBL" id="FNHZ01000010">
    <property type="protein sequence ID" value="SDN27974.1"/>
    <property type="molecule type" value="Genomic_DNA"/>
</dbReference>
<proteinExistence type="predicted"/>
<feature type="domain" description="DUF4368" evidence="1">
    <location>
        <begin position="73"/>
        <end position="132"/>
    </location>
</feature>
<organism evidence="2 3">
    <name type="scientific">Lachnospira pectinoschiza</name>
    <dbReference type="NCBI Taxonomy" id="28052"/>
    <lineage>
        <taxon>Bacteria</taxon>
        <taxon>Bacillati</taxon>
        <taxon>Bacillota</taxon>
        <taxon>Clostridia</taxon>
        <taxon>Lachnospirales</taxon>
        <taxon>Lachnospiraceae</taxon>
        <taxon>Lachnospira</taxon>
    </lineage>
</organism>
<dbReference type="Proteomes" id="UP000187651">
    <property type="component" value="Unassembled WGS sequence"/>
</dbReference>
<dbReference type="Pfam" id="PF14287">
    <property type="entry name" value="DUF4368"/>
    <property type="match status" value="1"/>
</dbReference>